<comment type="catalytic activity">
    <reaction evidence="1">
        <text>ATP-independent breakage of single-stranded DNA, followed by passage and rejoining.</text>
        <dbReference type="EC" id="5.6.2.1"/>
    </reaction>
</comment>
<feature type="domain" description="DNA topoisomerase I catalytic core eukaryotic-type" evidence="7">
    <location>
        <begin position="86"/>
        <end position="286"/>
    </location>
</feature>
<evidence type="ECO:0000259" key="8">
    <source>
        <dbReference type="Pfam" id="PF21338"/>
    </source>
</evidence>
<dbReference type="RefSeq" id="WP_305003045.1">
    <property type="nucleotide sequence ID" value="NZ_JAUQUB010000002.1"/>
</dbReference>
<dbReference type="InterPro" id="IPR035447">
    <property type="entry name" value="DNA_topo_I_N_sf"/>
</dbReference>
<sequence>MSPRRTRLEYVRPYETPGLTRVVEADSVEFRDARGRRVSAAVRERLSALVVPPAWQQVWFAPTADAHILAVGVDEAGRRQYIYHPSWREQQDAEKFARALALAAELPRARRRAEADRRAPALSRERVLWTAFRLLDATAIRIGSESYAATGLCTLLVRHVRVDEDGLTLRFPAKSGQRALITVEDSRLTDALEELYTGRAPASRLLAWADGRRRRPVRSGEVNDYLRERIGEGFTAKDFRTLRGTLVAAAALPVALPDTERGIQRAIAEATKQAAAALGNTPAVARASYIDPAVFERFLEGRTVGGRASIPALLDLLG</sequence>
<proteinExistence type="inferred from homology"/>
<evidence type="ECO:0000256" key="4">
    <source>
        <dbReference type="ARBA" id="ARBA00023029"/>
    </source>
</evidence>
<feature type="domain" description="DNA topoisomerase IB N-terminal" evidence="8">
    <location>
        <begin position="29"/>
        <end position="74"/>
    </location>
</feature>
<evidence type="ECO:0000256" key="6">
    <source>
        <dbReference type="ARBA" id="ARBA00023235"/>
    </source>
</evidence>
<dbReference type="SUPFAM" id="SSF56349">
    <property type="entry name" value="DNA breaking-rejoining enzymes"/>
    <property type="match status" value="1"/>
</dbReference>
<evidence type="ECO:0000256" key="2">
    <source>
        <dbReference type="ARBA" id="ARBA00006645"/>
    </source>
</evidence>
<dbReference type="InterPro" id="IPR014711">
    <property type="entry name" value="TopoI_cat_a-hlx-sub_euk"/>
</dbReference>
<comment type="similarity">
    <text evidence="2">Belongs to the type IB topoisomerase family.</text>
</comment>
<evidence type="ECO:0000259" key="7">
    <source>
        <dbReference type="Pfam" id="PF01028"/>
    </source>
</evidence>
<dbReference type="InterPro" id="IPR049331">
    <property type="entry name" value="Top1B_N_bact"/>
</dbReference>
<reference evidence="9 10" key="1">
    <citation type="submission" date="2023-07" db="EMBL/GenBank/DDBJ databases">
        <title>Protaetiibacter sp. nov WY-16 isolated from soil.</title>
        <authorList>
            <person name="Liu B."/>
            <person name="Wan Y."/>
        </authorList>
    </citation>
    <scope>NUCLEOTIDE SEQUENCE [LARGE SCALE GENOMIC DNA]</scope>
    <source>
        <strain evidence="9 10">WY-16</strain>
    </source>
</reference>
<comment type="caution">
    <text evidence="9">The sequence shown here is derived from an EMBL/GenBank/DDBJ whole genome shotgun (WGS) entry which is preliminary data.</text>
</comment>
<dbReference type="SUPFAM" id="SSF55869">
    <property type="entry name" value="DNA topoisomerase I domain"/>
    <property type="match status" value="1"/>
</dbReference>
<keyword evidence="10" id="KW-1185">Reference proteome</keyword>
<dbReference type="Gene3D" id="3.90.15.10">
    <property type="entry name" value="Topoisomerase I, Chain A, domain 3"/>
    <property type="match status" value="1"/>
</dbReference>
<evidence type="ECO:0000256" key="3">
    <source>
        <dbReference type="ARBA" id="ARBA00012891"/>
    </source>
</evidence>
<gene>
    <name evidence="9" type="ORF">Q5716_10280</name>
</gene>
<dbReference type="Gene3D" id="1.10.132.120">
    <property type="match status" value="1"/>
</dbReference>
<dbReference type="Gene3D" id="3.30.66.10">
    <property type="entry name" value="DNA topoisomerase I domain"/>
    <property type="match status" value="1"/>
</dbReference>
<evidence type="ECO:0000256" key="5">
    <source>
        <dbReference type="ARBA" id="ARBA00023125"/>
    </source>
</evidence>
<dbReference type="Pfam" id="PF01028">
    <property type="entry name" value="Topoisom_I"/>
    <property type="match status" value="1"/>
</dbReference>
<accession>A0ABT9BTE4</accession>
<keyword evidence="4" id="KW-0799">Topoisomerase</keyword>
<keyword evidence="5" id="KW-0238">DNA-binding</keyword>
<dbReference type="Proteomes" id="UP001241072">
    <property type="component" value="Unassembled WGS sequence"/>
</dbReference>
<dbReference type="InterPro" id="IPR013500">
    <property type="entry name" value="TopoI_cat_euk"/>
</dbReference>
<dbReference type="InterPro" id="IPR001631">
    <property type="entry name" value="TopoI"/>
</dbReference>
<evidence type="ECO:0000256" key="1">
    <source>
        <dbReference type="ARBA" id="ARBA00000213"/>
    </source>
</evidence>
<organism evidence="9 10">
    <name type="scientific">Antiquaquibacter soli</name>
    <dbReference type="NCBI Taxonomy" id="3064523"/>
    <lineage>
        <taxon>Bacteria</taxon>
        <taxon>Bacillati</taxon>
        <taxon>Actinomycetota</taxon>
        <taxon>Actinomycetes</taxon>
        <taxon>Micrococcales</taxon>
        <taxon>Microbacteriaceae</taxon>
        <taxon>Antiquaquibacter</taxon>
    </lineage>
</organism>
<name>A0ABT9BTE4_9MICO</name>
<evidence type="ECO:0000313" key="10">
    <source>
        <dbReference type="Proteomes" id="UP001241072"/>
    </source>
</evidence>
<dbReference type="EC" id="5.6.2.1" evidence="3"/>
<dbReference type="PROSITE" id="PS52038">
    <property type="entry name" value="TOPO_IB_2"/>
    <property type="match status" value="1"/>
</dbReference>
<dbReference type="EMBL" id="JAUQUB010000002">
    <property type="protein sequence ID" value="MDO7882612.1"/>
    <property type="molecule type" value="Genomic_DNA"/>
</dbReference>
<protein>
    <recommendedName>
        <fullName evidence="3">DNA topoisomerase</fullName>
        <ecNumber evidence="3">5.6.2.1</ecNumber>
    </recommendedName>
</protein>
<keyword evidence="6" id="KW-0413">Isomerase</keyword>
<dbReference type="PRINTS" id="PR00416">
    <property type="entry name" value="EUTPISMRASEI"/>
</dbReference>
<evidence type="ECO:0000313" key="9">
    <source>
        <dbReference type="EMBL" id="MDO7882612.1"/>
    </source>
</evidence>
<dbReference type="InterPro" id="IPR011010">
    <property type="entry name" value="DNA_brk_join_enz"/>
</dbReference>
<dbReference type="Pfam" id="PF21338">
    <property type="entry name" value="Top1B_N_bact"/>
    <property type="match status" value="1"/>
</dbReference>